<keyword evidence="2 6" id="KW-0812">Transmembrane</keyword>
<dbReference type="GO" id="GO:0006643">
    <property type="term" value="P:membrane lipid metabolic process"/>
    <property type="evidence" value="ECO:0007669"/>
    <property type="project" value="TreeGrafter"/>
</dbReference>
<feature type="transmembrane region" description="Helical" evidence="6">
    <location>
        <begin position="65"/>
        <end position="88"/>
    </location>
</feature>
<evidence type="ECO:0000256" key="2">
    <source>
        <dbReference type="ARBA" id="ARBA00022692"/>
    </source>
</evidence>
<dbReference type="InterPro" id="IPR051689">
    <property type="entry name" value="Sterol_desaturase/TMEM195"/>
</dbReference>
<evidence type="ECO:0000256" key="3">
    <source>
        <dbReference type="ARBA" id="ARBA00022989"/>
    </source>
</evidence>
<gene>
    <name evidence="7" type="ORF">WBA_LOCUS8839</name>
</gene>
<reference evidence="7 8" key="1">
    <citation type="submission" date="2018-11" db="EMBL/GenBank/DDBJ databases">
        <authorList>
            <consortium name="Pathogen Informatics"/>
        </authorList>
    </citation>
    <scope>NUCLEOTIDE SEQUENCE [LARGE SCALE GENOMIC DNA]</scope>
</reference>
<dbReference type="GO" id="GO:0016020">
    <property type="term" value="C:membrane"/>
    <property type="evidence" value="ECO:0007669"/>
    <property type="project" value="GOC"/>
</dbReference>
<evidence type="ECO:0008006" key="9">
    <source>
        <dbReference type="Google" id="ProtNLM"/>
    </source>
</evidence>
<dbReference type="PANTHER" id="PTHR21624:SF4">
    <property type="entry name" value="ALKYLGLYCEROL MONOOXYGENASE"/>
    <property type="match status" value="1"/>
</dbReference>
<evidence type="ECO:0000256" key="6">
    <source>
        <dbReference type="SAM" id="Phobius"/>
    </source>
</evidence>
<evidence type="ECO:0000256" key="5">
    <source>
        <dbReference type="ARBA" id="ARBA00023136"/>
    </source>
</evidence>
<evidence type="ECO:0000256" key="1">
    <source>
        <dbReference type="ARBA" id="ARBA00004127"/>
    </source>
</evidence>
<dbReference type="EMBL" id="UYWW01007845">
    <property type="protein sequence ID" value="VDM15453.1"/>
    <property type="molecule type" value="Genomic_DNA"/>
</dbReference>
<dbReference type="InParanoid" id="A0A3P7E1P7"/>
<evidence type="ECO:0000313" key="8">
    <source>
        <dbReference type="Proteomes" id="UP000270924"/>
    </source>
</evidence>
<evidence type="ECO:0000313" key="7">
    <source>
        <dbReference type="EMBL" id="VDM15453.1"/>
    </source>
</evidence>
<keyword evidence="5 6" id="KW-0472">Membrane</keyword>
<dbReference type="OMA" id="LEHIFTN"/>
<dbReference type="OrthoDB" id="5848975at2759"/>
<protein>
    <recommendedName>
        <fullName evidence="9">Fatty acid hydroxylase domain-containing protein</fullName>
    </recommendedName>
</protein>
<dbReference type="PANTHER" id="PTHR21624">
    <property type="entry name" value="STEROL DESATURASE-RELATED PROTEIN"/>
    <property type="match status" value="1"/>
</dbReference>
<name>A0A3P7E1P7_WUCBA</name>
<keyword evidence="4" id="KW-0560">Oxidoreductase</keyword>
<organism evidence="7 8">
    <name type="scientific">Wuchereria bancrofti</name>
    <dbReference type="NCBI Taxonomy" id="6293"/>
    <lineage>
        <taxon>Eukaryota</taxon>
        <taxon>Metazoa</taxon>
        <taxon>Ecdysozoa</taxon>
        <taxon>Nematoda</taxon>
        <taxon>Chromadorea</taxon>
        <taxon>Rhabditida</taxon>
        <taxon>Spirurina</taxon>
        <taxon>Spiruromorpha</taxon>
        <taxon>Filarioidea</taxon>
        <taxon>Onchocercidae</taxon>
        <taxon>Wuchereria</taxon>
    </lineage>
</organism>
<evidence type="ECO:0000256" key="4">
    <source>
        <dbReference type="ARBA" id="ARBA00023002"/>
    </source>
</evidence>
<dbReference type="Proteomes" id="UP000270924">
    <property type="component" value="Unassembled WGS sequence"/>
</dbReference>
<keyword evidence="8" id="KW-1185">Reference proteome</keyword>
<proteinExistence type="predicted"/>
<dbReference type="GO" id="GO:0005783">
    <property type="term" value="C:endoplasmic reticulum"/>
    <property type="evidence" value="ECO:0007669"/>
    <property type="project" value="TreeGrafter"/>
</dbReference>
<sequence length="171" mass="20805">MLSRNDTKKWLSLEHIFTNTSLGQRMLYRLNLNNLRFTYYLITPNETMFETVDEVPNYTLQVTPWWLLFIIFEFCFLWLSGHVNRFALNDSITSISAEKKKNYLKISIKFYRFGGRTIAIFLYDYIWNNFRLIENSWNSPLTWIFCLFFQDFMYYLGHRAIHDMSLSIYPF</sequence>
<accession>A0A3P7E1P7</accession>
<dbReference type="AlphaFoldDB" id="A0A3P7E1P7"/>
<keyword evidence="3 6" id="KW-1133">Transmembrane helix</keyword>
<dbReference type="GO" id="GO:0050479">
    <property type="term" value="F:glyceryl-ether monooxygenase activity"/>
    <property type="evidence" value="ECO:0007669"/>
    <property type="project" value="TreeGrafter"/>
</dbReference>
<comment type="subcellular location">
    <subcellularLocation>
        <location evidence="1">Endomembrane system</location>
        <topology evidence="1">Multi-pass membrane protein</topology>
    </subcellularLocation>
</comment>